<dbReference type="PANTHER" id="PTHR30514">
    <property type="entry name" value="GLUCOKINASE"/>
    <property type="match status" value="1"/>
</dbReference>
<dbReference type="Proteomes" id="UP000824164">
    <property type="component" value="Unassembled WGS sequence"/>
</dbReference>
<dbReference type="SUPFAM" id="SSF53697">
    <property type="entry name" value="SIS domain"/>
    <property type="match status" value="1"/>
</dbReference>
<dbReference type="Gene3D" id="1.10.10.10">
    <property type="entry name" value="Winged helix-like DNA-binding domain superfamily/Winged helix DNA-binding domain"/>
    <property type="match status" value="1"/>
</dbReference>
<dbReference type="PANTHER" id="PTHR30514:SF1">
    <property type="entry name" value="HTH-TYPE TRANSCRIPTIONAL REGULATOR HEXR-RELATED"/>
    <property type="match status" value="1"/>
</dbReference>
<evidence type="ECO:0000259" key="1">
    <source>
        <dbReference type="PROSITE" id="PS51071"/>
    </source>
</evidence>
<feature type="domain" description="HTH rpiR-type" evidence="1">
    <location>
        <begin position="4"/>
        <end position="80"/>
    </location>
</feature>
<protein>
    <submittedName>
        <fullName evidence="2">MurR/RpiR family transcriptional regulator</fullName>
    </submittedName>
</protein>
<dbReference type="InterPro" id="IPR000281">
    <property type="entry name" value="HTH_RpiR"/>
</dbReference>
<dbReference type="GO" id="GO:0003677">
    <property type="term" value="F:DNA binding"/>
    <property type="evidence" value="ECO:0007669"/>
    <property type="project" value="InterPro"/>
</dbReference>
<dbReference type="InterPro" id="IPR047640">
    <property type="entry name" value="RpiR-like"/>
</dbReference>
<dbReference type="InterPro" id="IPR046348">
    <property type="entry name" value="SIS_dom_sf"/>
</dbReference>
<dbReference type="InterPro" id="IPR036388">
    <property type="entry name" value="WH-like_DNA-bd_sf"/>
</dbReference>
<reference evidence="2" key="1">
    <citation type="submission" date="2020-10" db="EMBL/GenBank/DDBJ databases">
        <authorList>
            <person name="Gilroy R."/>
        </authorList>
    </citation>
    <scope>NUCLEOTIDE SEQUENCE</scope>
    <source>
        <strain evidence="2">CHK187-14744</strain>
    </source>
</reference>
<reference evidence="2" key="2">
    <citation type="journal article" date="2021" name="PeerJ">
        <title>Extensive microbial diversity within the chicken gut microbiome revealed by metagenomics and culture.</title>
        <authorList>
            <person name="Gilroy R."/>
            <person name="Ravi A."/>
            <person name="Getino M."/>
            <person name="Pursley I."/>
            <person name="Horton D.L."/>
            <person name="Alikhan N.F."/>
            <person name="Baker D."/>
            <person name="Gharbi K."/>
            <person name="Hall N."/>
            <person name="Watson M."/>
            <person name="Adriaenssens E.M."/>
            <person name="Foster-Nyarko E."/>
            <person name="Jarju S."/>
            <person name="Secka A."/>
            <person name="Antonio M."/>
            <person name="Oren A."/>
            <person name="Chaudhuri R.R."/>
            <person name="La Ragione R."/>
            <person name="Hildebrand F."/>
            <person name="Pallen M.J."/>
        </authorList>
    </citation>
    <scope>NUCLEOTIDE SEQUENCE</scope>
    <source>
        <strain evidence="2">CHK187-14744</strain>
    </source>
</reference>
<dbReference type="Gene3D" id="3.40.50.10490">
    <property type="entry name" value="Glucose-6-phosphate isomerase like protein, domain 1"/>
    <property type="match status" value="1"/>
</dbReference>
<sequence length="274" mass="32189">MGILYNRLLIILNDEDPDSTYYHIALVMLRHLESLHEIPIHKLAELCDVSKSTISKFIRFIGYEDFADYRYAAVFEQNKYYNRFNYASNVMEYIEDHSIDSYIFSVQQDIAVTYEYLDWSAIDRLVLDLVHYKKIAAFGLMFSETAALDFQIKLAYNKKFIVTNLNDQKQERFIRNADEDTLLIIFSDSGQFIDKYNTIADFLDKKIFNETKAKVVLITSNPDMAQDPRVAYCIFYKKTRSICNHRILYGILTDIIAYKYWEYAQNQSLPESGA</sequence>
<organism evidence="2 3">
    <name type="scientific">Candidatus Onthocola gallistercoris</name>
    <dbReference type="NCBI Taxonomy" id="2840876"/>
    <lineage>
        <taxon>Bacteria</taxon>
        <taxon>Bacillati</taxon>
        <taxon>Bacillota</taxon>
        <taxon>Bacilli</taxon>
        <taxon>Candidatus Onthocola</taxon>
    </lineage>
</organism>
<accession>A0A9D1HFH2</accession>
<gene>
    <name evidence="2" type="ORF">IAB63_03225</name>
</gene>
<dbReference type="InterPro" id="IPR009057">
    <property type="entry name" value="Homeodomain-like_sf"/>
</dbReference>
<dbReference type="GO" id="GO:0003700">
    <property type="term" value="F:DNA-binding transcription factor activity"/>
    <property type="evidence" value="ECO:0007669"/>
    <property type="project" value="InterPro"/>
</dbReference>
<evidence type="ECO:0000313" key="3">
    <source>
        <dbReference type="Proteomes" id="UP000824164"/>
    </source>
</evidence>
<dbReference type="PROSITE" id="PS51071">
    <property type="entry name" value="HTH_RPIR"/>
    <property type="match status" value="1"/>
</dbReference>
<dbReference type="SUPFAM" id="SSF46689">
    <property type="entry name" value="Homeodomain-like"/>
    <property type="match status" value="1"/>
</dbReference>
<evidence type="ECO:0000313" key="2">
    <source>
        <dbReference type="EMBL" id="HIU02249.1"/>
    </source>
</evidence>
<dbReference type="GO" id="GO:1901135">
    <property type="term" value="P:carbohydrate derivative metabolic process"/>
    <property type="evidence" value="ECO:0007669"/>
    <property type="project" value="InterPro"/>
</dbReference>
<dbReference type="EMBL" id="DVLT01000022">
    <property type="protein sequence ID" value="HIU02249.1"/>
    <property type="molecule type" value="Genomic_DNA"/>
</dbReference>
<comment type="caution">
    <text evidence="2">The sequence shown here is derived from an EMBL/GenBank/DDBJ whole genome shotgun (WGS) entry which is preliminary data.</text>
</comment>
<proteinExistence type="predicted"/>
<dbReference type="GO" id="GO:0097367">
    <property type="term" value="F:carbohydrate derivative binding"/>
    <property type="evidence" value="ECO:0007669"/>
    <property type="project" value="InterPro"/>
</dbReference>
<name>A0A9D1HFH2_9FIRM</name>
<dbReference type="AlphaFoldDB" id="A0A9D1HFH2"/>